<evidence type="ECO:0000256" key="7">
    <source>
        <dbReference type="PROSITE-ProRule" id="PRU00042"/>
    </source>
</evidence>
<dbReference type="InterPro" id="IPR036236">
    <property type="entry name" value="Znf_C2H2_sf"/>
</dbReference>
<dbReference type="SUPFAM" id="SSF57667">
    <property type="entry name" value="beta-beta-alpha zinc fingers"/>
    <property type="match status" value="2"/>
</dbReference>
<dbReference type="OrthoDB" id="4748970at2759"/>
<keyword evidence="3" id="KW-0677">Repeat</keyword>
<keyword evidence="2" id="KW-0479">Metal-binding</keyword>
<feature type="region of interest" description="Disordered" evidence="8">
    <location>
        <begin position="230"/>
        <end position="258"/>
    </location>
</feature>
<evidence type="ECO:0000259" key="9">
    <source>
        <dbReference type="PROSITE" id="PS50157"/>
    </source>
</evidence>
<evidence type="ECO:0000313" key="10">
    <source>
        <dbReference type="EMBL" id="OAD54017.1"/>
    </source>
</evidence>
<evidence type="ECO:0000256" key="1">
    <source>
        <dbReference type="ARBA" id="ARBA00004123"/>
    </source>
</evidence>
<evidence type="ECO:0000256" key="3">
    <source>
        <dbReference type="ARBA" id="ARBA00022737"/>
    </source>
</evidence>
<evidence type="ECO:0000256" key="8">
    <source>
        <dbReference type="SAM" id="MobiDB-lite"/>
    </source>
</evidence>
<feature type="domain" description="C2H2-type" evidence="9">
    <location>
        <begin position="408"/>
        <end position="437"/>
    </location>
</feature>
<protein>
    <submittedName>
        <fullName evidence="10">Krueppel-like factor 10</fullName>
    </submittedName>
</protein>
<dbReference type="FunFam" id="3.30.160.60:FF:000018">
    <property type="entry name" value="Krueppel-like factor 15"/>
    <property type="match status" value="1"/>
</dbReference>
<evidence type="ECO:0000256" key="4">
    <source>
        <dbReference type="ARBA" id="ARBA00022771"/>
    </source>
</evidence>
<proteinExistence type="predicted"/>
<name>A0A310SKK1_9HYME</name>
<dbReference type="EMBL" id="KQ765234">
    <property type="protein sequence ID" value="OAD54017.1"/>
    <property type="molecule type" value="Genomic_DNA"/>
</dbReference>
<evidence type="ECO:0000256" key="5">
    <source>
        <dbReference type="ARBA" id="ARBA00022833"/>
    </source>
</evidence>
<keyword evidence="6" id="KW-0539">Nucleus</keyword>
<feature type="domain" description="C2H2-type" evidence="9">
    <location>
        <begin position="438"/>
        <end position="467"/>
    </location>
</feature>
<dbReference type="PROSITE" id="PS00028">
    <property type="entry name" value="ZINC_FINGER_C2H2_1"/>
    <property type="match status" value="3"/>
</dbReference>
<dbReference type="SMART" id="SM00355">
    <property type="entry name" value="ZnF_C2H2"/>
    <property type="match status" value="3"/>
</dbReference>
<reference evidence="10 11" key="1">
    <citation type="submission" date="2015-07" db="EMBL/GenBank/DDBJ databases">
        <title>The genome of Eufriesea mexicana.</title>
        <authorList>
            <person name="Pan H."/>
            <person name="Kapheim K."/>
        </authorList>
    </citation>
    <scope>NUCLEOTIDE SEQUENCE [LARGE SCALE GENOMIC DNA]</scope>
    <source>
        <strain evidence="10">0111107269</strain>
        <tissue evidence="10">Whole body</tissue>
    </source>
</reference>
<organism evidence="10 11">
    <name type="scientific">Eufriesea mexicana</name>
    <dbReference type="NCBI Taxonomy" id="516756"/>
    <lineage>
        <taxon>Eukaryota</taxon>
        <taxon>Metazoa</taxon>
        <taxon>Ecdysozoa</taxon>
        <taxon>Arthropoda</taxon>
        <taxon>Hexapoda</taxon>
        <taxon>Insecta</taxon>
        <taxon>Pterygota</taxon>
        <taxon>Neoptera</taxon>
        <taxon>Endopterygota</taxon>
        <taxon>Hymenoptera</taxon>
        <taxon>Apocrita</taxon>
        <taxon>Aculeata</taxon>
        <taxon>Apoidea</taxon>
        <taxon>Anthophila</taxon>
        <taxon>Apidae</taxon>
        <taxon>Eufriesea</taxon>
    </lineage>
</organism>
<dbReference type="GO" id="GO:0000978">
    <property type="term" value="F:RNA polymerase II cis-regulatory region sequence-specific DNA binding"/>
    <property type="evidence" value="ECO:0007669"/>
    <property type="project" value="TreeGrafter"/>
</dbReference>
<accession>A0A310SKK1</accession>
<gene>
    <name evidence="10" type="ORF">WN48_08437</name>
</gene>
<dbReference type="InterPro" id="IPR013087">
    <property type="entry name" value="Znf_C2H2_type"/>
</dbReference>
<comment type="subcellular location">
    <subcellularLocation>
        <location evidence="1">Nucleus</location>
    </subcellularLocation>
</comment>
<dbReference type="FunFam" id="3.30.160.60:FF:001110">
    <property type="entry name" value="Krueppel factor 13"/>
    <property type="match status" value="1"/>
</dbReference>
<dbReference type="Pfam" id="PF00096">
    <property type="entry name" value="zf-C2H2"/>
    <property type="match status" value="3"/>
</dbReference>
<dbReference type="GO" id="GO:0005634">
    <property type="term" value="C:nucleus"/>
    <property type="evidence" value="ECO:0007669"/>
    <property type="project" value="UniProtKB-SubCell"/>
</dbReference>
<dbReference type="FunFam" id="3.30.160.60:FF:000125">
    <property type="entry name" value="Putative zinc finger protein 143"/>
    <property type="match status" value="1"/>
</dbReference>
<dbReference type="Gene3D" id="3.30.160.60">
    <property type="entry name" value="Classic Zinc Finger"/>
    <property type="match status" value="3"/>
</dbReference>
<dbReference type="PANTHER" id="PTHR23235:SF174">
    <property type="entry name" value="CABUT, ISOFORM A"/>
    <property type="match status" value="1"/>
</dbReference>
<keyword evidence="4 7" id="KW-0863">Zinc-finger</keyword>
<evidence type="ECO:0000256" key="6">
    <source>
        <dbReference type="ARBA" id="ARBA00023242"/>
    </source>
</evidence>
<dbReference type="GO" id="GO:0008270">
    <property type="term" value="F:zinc ion binding"/>
    <property type="evidence" value="ECO:0007669"/>
    <property type="project" value="UniProtKB-KW"/>
</dbReference>
<keyword evidence="11" id="KW-1185">Reference proteome</keyword>
<dbReference type="AlphaFoldDB" id="A0A310SKK1"/>
<sequence length="540" mass="61225">MTCLTDTPHAFRTVDTVTQTEPGKNHNAICTNTIRRVLCFDSYVYGRFRTVRWRSRTKVDSKATPKIKRQNFQQLHLQDDNAQRTLKISEDKIKFTRGVRTPREKNLHSNIPYDCSLRDKKLAQKIAIRNQWIYVESHIERGGAPVHDYIRSAIQPTNLYYAEGAIEKYNGQEYIHGGRERGKEELKTSTVRAGFKLTSRKIEPLQSSFSVAALLGDKLLQKTKATHINVKKNDDGTARPGLPPTPQPSDSEEDEPLRKKRCIEQCELAKLLLDGTPPPSPEPTRVSVIMRANRDGTYSPANLIPKTTTMCSQAISHDPQRISSLQSEPITRQSTAEPENILKSLKFKMSLRKEEIIVNNKNTDRETAQPKLHPLAPKPAPIMVTGLLGSPLVLPRAPLLLVTRRRVYECEHPGCGKNYFKSSHLKAHTRTHTGERPFSCPYEECSRRFSRSDELSRHKRTHTGEKKFACTVCERRFMRSDHLAKHVKRHTRDRSSVGVTGAQASITQMTSTPLRVSLLPVIAPRITQSTQQIIAPQLTV</sequence>
<evidence type="ECO:0000256" key="2">
    <source>
        <dbReference type="ARBA" id="ARBA00022723"/>
    </source>
</evidence>
<dbReference type="PROSITE" id="PS50157">
    <property type="entry name" value="ZINC_FINGER_C2H2_2"/>
    <property type="match status" value="3"/>
</dbReference>
<evidence type="ECO:0000313" key="11">
    <source>
        <dbReference type="Proteomes" id="UP000250275"/>
    </source>
</evidence>
<keyword evidence="5" id="KW-0862">Zinc</keyword>
<dbReference type="GO" id="GO:0000981">
    <property type="term" value="F:DNA-binding transcription factor activity, RNA polymerase II-specific"/>
    <property type="evidence" value="ECO:0007669"/>
    <property type="project" value="TreeGrafter"/>
</dbReference>
<dbReference type="PANTHER" id="PTHR23235">
    <property type="entry name" value="KRUEPPEL-LIKE TRANSCRIPTION FACTOR"/>
    <property type="match status" value="1"/>
</dbReference>
<dbReference type="Proteomes" id="UP000250275">
    <property type="component" value="Unassembled WGS sequence"/>
</dbReference>
<feature type="domain" description="C2H2-type" evidence="9">
    <location>
        <begin position="468"/>
        <end position="495"/>
    </location>
</feature>